<dbReference type="PROSITE" id="PS51649">
    <property type="entry name" value="NPH3"/>
    <property type="match status" value="1"/>
</dbReference>
<evidence type="ECO:0000259" key="6">
    <source>
        <dbReference type="PROSITE" id="PS51649"/>
    </source>
</evidence>
<dbReference type="PANTHER" id="PTHR32370">
    <property type="entry name" value="OS12G0117600 PROTEIN"/>
    <property type="match status" value="1"/>
</dbReference>
<evidence type="ECO:0000313" key="8">
    <source>
        <dbReference type="Proteomes" id="UP000813462"/>
    </source>
</evidence>
<comment type="similarity">
    <text evidence="3">Belongs to the NPH3 family.</text>
</comment>
<dbReference type="Gene3D" id="3.30.710.10">
    <property type="entry name" value="Potassium Channel Kv1.1, Chain A"/>
    <property type="match status" value="1"/>
</dbReference>
<dbReference type="InterPro" id="IPR027356">
    <property type="entry name" value="NPH3_dom"/>
</dbReference>
<dbReference type="InterPro" id="IPR011333">
    <property type="entry name" value="SKP1/BTB/POZ_sf"/>
</dbReference>
<evidence type="ECO:0000259" key="5">
    <source>
        <dbReference type="PROSITE" id="PS50097"/>
    </source>
</evidence>
<evidence type="ECO:0008006" key="9">
    <source>
        <dbReference type="Google" id="ProtNLM"/>
    </source>
</evidence>
<dbReference type="Pfam" id="PF03000">
    <property type="entry name" value="NPH3"/>
    <property type="match status" value="1"/>
</dbReference>
<dbReference type="PROSITE" id="PS50097">
    <property type="entry name" value="BTB"/>
    <property type="match status" value="1"/>
</dbReference>
<comment type="pathway">
    <text evidence="1">Protein modification; protein ubiquitination.</text>
</comment>
<dbReference type="Pfam" id="PF00651">
    <property type="entry name" value="BTB"/>
    <property type="match status" value="1"/>
</dbReference>
<comment type="caution">
    <text evidence="7">The sequence shown here is derived from an EMBL/GenBank/DDBJ whole genome shotgun (WGS) entry which is preliminary data.</text>
</comment>
<name>A0A978VBF1_ZIZJJ</name>
<evidence type="ECO:0000256" key="1">
    <source>
        <dbReference type="ARBA" id="ARBA00004906"/>
    </source>
</evidence>
<dbReference type="InterPro" id="IPR043454">
    <property type="entry name" value="NPH3/RPT2-like"/>
</dbReference>
<feature type="coiled-coil region" evidence="4">
    <location>
        <begin position="546"/>
        <end position="573"/>
    </location>
</feature>
<keyword evidence="4" id="KW-0175">Coiled coil</keyword>
<evidence type="ECO:0000313" key="7">
    <source>
        <dbReference type="EMBL" id="KAH7525236.1"/>
    </source>
</evidence>
<feature type="domain" description="BTB" evidence="5">
    <location>
        <begin position="67"/>
        <end position="134"/>
    </location>
</feature>
<evidence type="ECO:0000256" key="4">
    <source>
        <dbReference type="SAM" id="Coils"/>
    </source>
</evidence>
<keyword evidence="2" id="KW-0833">Ubl conjugation pathway</keyword>
<dbReference type="InterPro" id="IPR000210">
    <property type="entry name" value="BTB/POZ_dom"/>
</dbReference>
<evidence type="ECO:0000256" key="2">
    <source>
        <dbReference type="ARBA" id="ARBA00022786"/>
    </source>
</evidence>
<dbReference type="SMART" id="SM00225">
    <property type="entry name" value="BTB"/>
    <property type="match status" value="1"/>
</dbReference>
<gene>
    <name evidence="7" type="ORF">FEM48_Zijuj06G0203600</name>
</gene>
<protein>
    <recommendedName>
        <fullName evidence="9">BTB/POZ domain-containing protein At5g17580</fullName>
    </recommendedName>
</protein>
<dbReference type="AlphaFoldDB" id="A0A978VBF1"/>
<reference evidence="7" key="1">
    <citation type="journal article" date="2021" name="Front. Plant Sci.">
        <title>Chromosome-Scale Genome Assembly for Chinese Sour Jujube and Insights Into Its Genome Evolution and Domestication Signature.</title>
        <authorList>
            <person name="Shen L.-Y."/>
            <person name="Luo H."/>
            <person name="Wang X.-L."/>
            <person name="Wang X.-M."/>
            <person name="Qiu X.-J."/>
            <person name="Liu H."/>
            <person name="Zhou S.-S."/>
            <person name="Jia K.-H."/>
            <person name="Nie S."/>
            <person name="Bao Y.-T."/>
            <person name="Zhang R.-G."/>
            <person name="Yun Q.-Z."/>
            <person name="Chai Y.-H."/>
            <person name="Lu J.-Y."/>
            <person name="Li Y."/>
            <person name="Zhao S.-W."/>
            <person name="Mao J.-F."/>
            <person name="Jia S.-G."/>
            <person name="Mao Y.-M."/>
        </authorList>
    </citation>
    <scope>NUCLEOTIDE SEQUENCE</scope>
    <source>
        <strain evidence="7">AT0</strain>
        <tissue evidence="7">Leaf</tissue>
    </source>
</reference>
<accession>A0A978VBF1</accession>
<evidence type="ECO:0000256" key="3">
    <source>
        <dbReference type="PROSITE-ProRule" id="PRU00982"/>
    </source>
</evidence>
<sequence length="623" mass="71251">MVWSQARGLLQLGFLVLQSLYRCLVRLRNSTGILLFQKMQIQRTYKTMTNRESRDISSWLSKSASPSDVQLYAGGVPFTLNKELLAAKSSMLASLLKEKSQEGLLHFLRDIPANPETFELVARFCHGYELQISTENVVPLSCLAHYLGMTESRSRNNLLLKTLTHFKQKILPSWNETIKAFQSTENVLPQAMELGLVDACIESIITKAINNPRLLGDPIKKMFVDDHSEDEGDVHRQNARRLFVLDWKPEDLTTLSLQLYEPVIHEMSQRGVPSEYITASLCNYAKKWVFSSFTEGEKMSIYRRKSQKEILEAVERLLPHVQGLLPCTLLFEMLRFAIVLEASSDCRNGFEMRIGKQLDEAKAKDLLIPSLGYAREVQYDIDCVKRIVKHFYESFSAPRISASNIAKSIAVAELIEEFLTEVASDIDLKVETFITLAEMSVAASLGTHRSSDGLYKAIDIYLNKHRHLTESEREEVCQLLDCQKMSIEACEHAGNNERLPLRVVVQVLFVRQLQLRDTIMKEVQGFSDDKAQDDEEEEEVEHGCGEEKMRIQMEKMSKKVMELERKCSIMKREIEGGCRSNAGMEKKKISLWGEMKRKFGCISTMHNYNCQVKKKKVHPKSLV</sequence>
<feature type="domain" description="NPH3" evidence="6">
    <location>
        <begin position="246"/>
        <end position="514"/>
    </location>
</feature>
<dbReference type="EMBL" id="JAEACU010000006">
    <property type="protein sequence ID" value="KAH7525236.1"/>
    <property type="molecule type" value="Genomic_DNA"/>
</dbReference>
<organism evidence="7 8">
    <name type="scientific">Ziziphus jujuba var. spinosa</name>
    <dbReference type="NCBI Taxonomy" id="714518"/>
    <lineage>
        <taxon>Eukaryota</taxon>
        <taxon>Viridiplantae</taxon>
        <taxon>Streptophyta</taxon>
        <taxon>Embryophyta</taxon>
        <taxon>Tracheophyta</taxon>
        <taxon>Spermatophyta</taxon>
        <taxon>Magnoliopsida</taxon>
        <taxon>eudicotyledons</taxon>
        <taxon>Gunneridae</taxon>
        <taxon>Pentapetalae</taxon>
        <taxon>rosids</taxon>
        <taxon>fabids</taxon>
        <taxon>Rosales</taxon>
        <taxon>Rhamnaceae</taxon>
        <taxon>Paliureae</taxon>
        <taxon>Ziziphus</taxon>
    </lineage>
</organism>
<dbReference type="SUPFAM" id="SSF54695">
    <property type="entry name" value="POZ domain"/>
    <property type="match status" value="1"/>
</dbReference>
<dbReference type="Proteomes" id="UP000813462">
    <property type="component" value="Unassembled WGS sequence"/>
</dbReference>
<proteinExistence type="inferred from homology"/>